<feature type="region of interest" description="Disordered" evidence="3">
    <location>
        <begin position="58"/>
        <end position="82"/>
    </location>
</feature>
<dbReference type="InterPro" id="IPR014756">
    <property type="entry name" value="Ig_E-set"/>
</dbReference>
<organism evidence="4 5">
    <name type="scientific">Globodera pallida</name>
    <name type="common">Potato cyst nematode worm</name>
    <name type="synonym">Heterodera pallida</name>
    <dbReference type="NCBI Taxonomy" id="36090"/>
    <lineage>
        <taxon>Eukaryota</taxon>
        <taxon>Metazoa</taxon>
        <taxon>Ecdysozoa</taxon>
        <taxon>Nematoda</taxon>
        <taxon>Chromadorea</taxon>
        <taxon>Rhabditida</taxon>
        <taxon>Tylenchina</taxon>
        <taxon>Tylenchomorpha</taxon>
        <taxon>Tylenchoidea</taxon>
        <taxon>Heteroderidae</taxon>
        <taxon>Heteroderinae</taxon>
        <taxon>Globodera</taxon>
    </lineage>
</organism>
<protein>
    <submittedName>
        <fullName evidence="5">Hydrocephalus-inducing protein homolog</fullName>
    </submittedName>
</protein>
<dbReference type="GO" id="GO:0051015">
    <property type="term" value="F:actin filament binding"/>
    <property type="evidence" value="ECO:0007669"/>
    <property type="project" value="InterPro"/>
</dbReference>
<dbReference type="GO" id="GO:0030036">
    <property type="term" value="P:actin cytoskeleton organization"/>
    <property type="evidence" value="ECO:0007669"/>
    <property type="project" value="InterPro"/>
</dbReference>
<sequence length="128" mass="14157">MFRKFPSTASGLGHHKYQITFVPKEPIDHTISVQFNNEPVPGSPFTCHLLVPEKEVVQQQQQQPQRVRPTSPSFSVTASGPGLERIPVGQLTEFFVDVLPDEEDGAEPVVEHLPKVQITASGQLFVSI</sequence>
<dbReference type="PANTHER" id="PTHR38537">
    <property type="entry name" value="JITTERBUG, ISOFORM N"/>
    <property type="match status" value="1"/>
</dbReference>
<reference evidence="4" key="1">
    <citation type="submission" date="2013-12" db="EMBL/GenBank/DDBJ databases">
        <authorList>
            <person name="Aslett M."/>
        </authorList>
    </citation>
    <scope>NUCLEOTIDE SEQUENCE [LARGE SCALE GENOMIC DNA]</scope>
    <source>
        <strain evidence="4">Lindley</strain>
    </source>
</reference>
<dbReference type="AlphaFoldDB" id="A0A183CSQ5"/>
<dbReference type="InterPro" id="IPR017868">
    <property type="entry name" value="Filamin/ABP280_repeat-like"/>
</dbReference>
<dbReference type="PROSITE" id="PS50194">
    <property type="entry name" value="FILAMIN_REPEAT"/>
    <property type="match status" value="2"/>
</dbReference>
<evidence type="ECO:0000313" key="4">
    <source>
        <dbReference type="Proteomes" id="UP000050741"/>
    </source>
</evidence>
<feature type="compositionally biased region" description="Low complexity" evidence="3">
    <location>
        <begin position="58"/>
        <end position="69"/>
    </location>
</feature>
<keyword evidence="1" id="KW-0677">Repeat</keyword>
<dbReference type="Pfam" id="PF00630">
    <property type="entry name" value="Filamin"/>
    <property type="match status" value="1"/>
</dbReference>
<reference evidence="5" key="3">
    <citation type="submission" date="2016-06" db="UniProtKB">
        <authorList>
            <consortium name="WormBaseParasite"/>
        </authorList>
    </citation>
    <scope>IDENTIFICATION</scope>
</reference>
<accession>A0A183CSQ5</accession>
<feature type="repeat" description="Filamin" evidence="2">
    <location>
        <begin position="13"/>
        <end position="49"/>
    </location>
</feature>
<keyword evidence="4" id="KW-1185">Reference proteome</keyword>
<evidence type="ECO:0000313" key="5">
    <source>
        <dbReference type="WBParaSite" id="GPLIN_001591300"/>
    </source>
</evidence>
<reference evidence="4" key="2">
    <citation type="submission" date="2014-05" db="EMBL/GenBank/DDBJ databases">
        <title>The genome and life-stage specific transcriptomes of Globodera pallida elucidate key aspects of plant parasitism by a cyst nematode.</title>
        <authorList>
            <person name="Cotton J.A."/>
            <person name="Lilley C.J."/>
            <person name="Jones L.M."/>
            <person name="Kikuchi T."/>
            <person name="Reid A.J."/>
            <person name="Thorpe P."/>
            <person name="Tsai I.J."/>
            <person name="Beasley H."/>
            <person name="Blok V."/>
            <person name="Cock P.J.A."/>
            <person name="Van den Akker S.E."/>
            <person name="Holroyd N."/>
            <person name="Hunt M."/>
            <person name="Mantelin S."/>
            <person name="Naghra H."/>
            <person name="Pain A."/>
            <person name="Palomares-Rius J.E."/>
            <person name="Zarowiecki M."/>
            <person name="Berriman M."/>
            <person name="Jones J.T."/>
            <person name="Urwin P.E."/>
        </authorList>
    </citation>
    <scope>NUCLEOTIDE SEQUENCE [LARGE SCALE GENOMIC DNA]</scope>
    <source>
        <strain evidence="4">Lindley</strain>
    </source>
</reference>
<dbReference type="WBParaSite" id="GPLIN_001591300">
    <property type="protein sequence ID" value="GPLIN_001591300"/>
    <property type="gene ID" value="GPLIN_001591300"/>
</dbReference>
<name>A0A183CSQ5_GLOPA</name>
<evidence type="ECO:0000256" key="3">
    <source>
        <dbReference type="SAM" id="MobiDB-lite"/>
    </source>
</evidence>
<dbReference type="Gene3D" id="2.60.40.10">
    <property type="entry name" value="Immunoglobulins"/>
    <property type="match status" value="2"/>
</dbReference>
<proteinExistence type="predicted"/>
<dbReference type="Proteomes" id="UP000050741">
    <property type="component" value="Unassembled WGS sequence"/>
</dbReference>
<dbReference type="SUPFAM" id="SSF81296">
    <property type="entry name" value="E set domains"/>
    <property type="match status" value="1"/>
</dbReference>
<dbReference type="InterPro" id="IPR044801">
    <property type="entry name" value="Filamin"/>
</dbReference>
<dbReference type="PANTHER" id="PTHR38537:SF16">
    <property type="entry name" value="CALPONIN-HOMOLOGY (CH) DOMAIN-CONTAINING PROTEIN"/>
    <property type="match status" value="1"/>
</dbReference>
<evidence type="ECO:0000256" key="1">
    <source>
        <dbReference type="ARBA" id="ARBA00022737"/>
    </source>
</evidence>
<feature type="repeat" description="Filamin" evidence="2">
    <location>
        <begin position="68"/>
        <end position="128"/>
    </location>
</feature>
<dbReference type="InterPro" id="IPR013783">
    <property type="entry name" value="Ig-like_fold"/>
</dbReference>
<evidence type="ECO:0000256" key="2">
    <source>
        <dbReference type="PROSITE-ProRule" id="PRU00087"/>
    </source>
</evidence>